<dbReference type="Proteomes" id="UP000737420">
    <property type="component" value="Unassembled WGS sequence"/>
</dbReference>
<sequence>MIAVVAMKQGGQPEGKIRLAVMAGELIYANVRLRLTANRTYELTLLANANYGHHV</sequence>
<protein>
    <recommendedName>
        <fullName evidence="3">Curli assembly protein CsgC</fullName>
    </recommendedName>
</protein>
<name>A0ABD0BBE7_AERCA</name>
<evidence type="ECO:0008006" key="3">
    <source>
        <dbReference type="Google" id="ProtNLM"/>
    </source>
</evidence>
<reference evidence="1 2" key="1">
    <citation type="submission" date="2021-07" db="EMBL/GenBank/DDBJ databases">
        <title>Draft genome sequence of carbapenem-resistant Aeromonas spp. in Japan.</title>
        <authorList>
            <person name="Maehana S."/>
            <person name="Suzuki M."/>
            <person name="Kitasato H."/>
        </authorList>
    </citation>
    <scope>NUCLEOTIDE SEQUENCE [LARGE SCALE GENOMIC DNA]</scope>
    <source>
        <strain evidence="1 2">KAM382</strain>
    </source>
</reference>
<accession>A0ABD0BBE7</accession>
<dbReference type="EMBL" id="BPOP01000048">
    <property type="protein sequence ID" value="GJB93491.1"/>
    <property type="molecule type" value="Genomic_DNA"/>
</dbReference>
<dbReference type="AlphaFoldDB" id="A0ABD0BBE7"/>
<comment type="caution">
    <text evidence="1">The sequence shown here is derived from an EMBL/GenBank/DDBJ whole genome shotgun (WGS) entry which is preliminary data.</text>
</comment>
<evidence type="ECO:0000313" key="1">
    <source>
        <dbReference type="EMBL" id="GJB93491.1"/>
    </source>
</evidence>
<organism evidence="1 2">
    <name type="scientific">Aeromonas caviae</name>
    <name type="common">Aeromonas punctata</name>
    <dbReference type="NCBI Taxonomy" id="648"/>
    <lineage>
        <taxon>Bacteria</taxon>
        <taxon>Pseudomonadati</taxon>
        <taxon>Pseudomonadota</taxon>
        <taxon>Gammaproteobacteria</taxon>
        <taxon>Aeromonadales</taxon>
        <taxon>Aeromonadaceae</taxon>
        <taxon>Aeromonas</taxon>
    </lineage>
</organism>
<evidence type="ECO:0000313" key="2">
    <source>
        <dbReference type="Proteomes" id="UP000737420"/>
    </source>
</evidence>
<gene>
    <name evidence="1" type="ORF">KAM382_35520</name>
</gene>
<proteinExistence type="predicted"/>